<dbReference type="OrthoDB" id="9804933at2"/>
<dbReference type="Pfam" id="PF01541">
    <property type="entry name" value="GIY-YIG"/>
    <property type="match status" value="1"/>
</dbReference>
<feature type="domain" description="UvrC family homology region profile" evidence="10">
    <location>
        <begin position="255"/>
        <end position="483"/>
    </location>
</feature>
<keyword evidence="1 7" id="KW-0963">Cytoplasm</keyword>
<keyword evidence="12" id="KW-1185">Reference proteome</keyword>
<reference evidence="12" key="1">
    <citation type="submission" date="2015-09" db="EMBL/GenBank/DDBJ databases">
        <authorList>
            <person name="Daims H."/>
        </authorList>
    </citation>
    <scope>NUCLEOTIDE SEQUENCE [LARGE SCALE GENOMIC DNA]</scope>
</reference>
<comment type="function">
    <text evidence="7">The UvrABC repair system catalyzes the recognition and processing of DNA lesions. UvrC both incises the 5' and 3' sides of the lesion. The N-terminal half is responsible for the 3' incision and the C-terminal half is responsible for the 5' incision.</text>
</comment>
<dbReference type="FunFam" id="3.40.1440.10:FF:000001">
    <property type="entry name" value="UvrABC system protein C"/>
    <property type="match status" value="1"/>
</dbReference>
<dbReference type="RefSeq" id="WP_062484325.1">
    <property type="nucleotide sequence ID" value="NZ_LN885086.1"/>
</dbReference>
<keyword evidence="6 7" id="KW-0742">SOS response</keyword>
<dbReference type="Pfam" id="PF08459">
    <property type="entry name" value="UvrC_RNaseH_dom"/>
    <property type="match status" value="1"/>
</dbReference>
<dbReference type="PROSITE" id="PS50151">
    <property type="entry name" value="UVR"/>
    <property type="match status" value="1"/>
</dbReference>
<dbReference type="InterPro" id="IPR001943">
    <property type="entry name" value="UVR_dom"/>
</dbReference>
<dbReference type="InterPro" id="IPR035901">
    <property type="entry name" value="GIY-YIG_endonuc_sf"/>
</dbReference>
<evidence type="ECO:0000256" key="5">
    <source>
        <dbReference type="ARBA" id="ARBA00023204"/>
    </source>
</evidence>
<dbReference type="Gene3D" id="1.10.150.20">
    <property type="entry name" value="5' to 3' exonuclease, C-terminal subdomain"/>
    <property type="match status" value="1"/>
</dbReference>
<dbReference type="KEGG" id="nio:NITINOP_1361"/>
<evidence type="ECO:0000259" key="10">
    <source>
        <dbReference type="PROSITE" id="PS50165"/>
    </source>
</evidence>
<evidence type="ECO:0000313" key="11">
    <source>
        <dbReference type="EMBL" id="CUQ66336.1"/>
    </source>
</evidence>
<comment type="subcellular location">
    <subcellularLocation>
        <location evidence="7">Cytoplasm</location>
    </subcellularLocation>
</comment>
<dbReference type="InterPro" id="IPR010994">
    <property type="entry name" value="RuvA_2-like"/>
</dbReference>
<dbReference type="GO" id="GO:0009380">
    <property type="term" value="C:excinuclease repair complex"/>
    <property type="evidence" value="ECO:0007669"/>
    <property type="project" value="InterPro"/>
</dbReference>
<dbReference type="SUPFAM" id="SSF47781">
    <property type="entry name" value="RuvA domain 2-like"/>
    <property type="match status" value="1"/>
</dbReference>
<evidence type="ECO:0000256" key="2">
    <source>
        <dbReference type="ARBA" id="ARBA00022763"/>
    </source>
</evidence>
<dbReference type="SUPFAM" id="SSF82771">
    <property type="entry name" value="GIY-YIG endonuclease"/>
    <property type="match status" value="1"/>
</dbReference>
<sequence>MTRDELHSKLAHLPERPGVYLFKNAQGTIIYIGKAAVLAGRVRSYFQRGADHSPKTALLVSQIADVETMVTRSELEALILESNLVKRHKPRFNIVLRDDKQYPYLRLPIKDDFPRLSIVRRVQRDGALYYGPYTPTNALRETLKVIKHVFPLATCSIDIDGTAERACIEFEIKRCMAPCTGNQTKDEYHQIVRQVRQFLEGRDRELLDELREKMERAAEREEFEEAARLRDRLFKVERMLEKQRVTQVSAVDQDVIGLARQGDAVDLQILFVRGGLLIGRKDFFWPQSADATDEELVRSAIEQFYNKDGQPPREVLTPTALEDATLIEQWLSDKRGEPVRVVAPERGAKHQLILLAEENAAAAVADHLREEERDRQAGAELQRLLRLDQPPRRIEGFDISNTMGDLSVASMVVWEDGRMKKADYRRFKIKTVSGANDFASMKEAVIRRYGAPEGEPSTMTEGLSKPDLILIDGGLGQLSSALEGLKEVGCPNVPALGLAKARGGKEERVFLAGRKNPITLSPTSPATHLLQQIRDEAHRFALTYHRRLRGRSLTTSGIDHVIGIGEVRRNQLLTRFGSLDKVASAGDESLREAGLGPRTIADLRRTLGEKDRDVS</sequence>
<dbReference type="InterPro" id="IPR004791">
    <property type="entry name" value="UvrC"/>
</dbReference>
<dbReference type="STRING" id="1715989.NITINOP_1361"/>
<evidence type="ECO:0000256" key="1">
    <source>
        <dbReference type="ARBA" id="ARBA00022490"/>
    </source>
</evidence>
<dbReference type="AlphaFoldDB" id="A0A0S4KST3"/>
<evidence type="ECO:0000256" key="7">
    <source>
        <dbReference type="HAMAP-Rule" id="MF_00203"/>
    </source>
</evidence>
<dbReference type="Gene3D" id="4.10.860.10">
    <property type="entry name" value="UVR domain"/>
    <property type="match status" value="1"/>
</dbReference>
<evidence type="ECO:0000256" key="3">
    <source>
        <dbReference type="ARBA" id="ARBA00022769"/>
    </source>
</evidence>
<dbReference type="GO" id="GO:0003677">
    <property type="term" value="F:DNA binding"/>
    <property type="evidence" value="ECO:0007669"/>
    <property type="project" value="UniProtKB-UniRule"/>
</dbReference>
<proteinExistence type="inferred from homology"/>
<dbReference type="Pfam" id="PF22920">
    <property type="entry name" value="UvrC_RNaseH"/>
    <property type="match status" value="1"/>
</dbReference>
<dbReference type="PANTHER" id="PTHR30562:SF1">
    <property type="entry name" value="UVRABC SYSTEM PROTEIN C"/>
    <property type="match status" value="1"/>
</dbReference>
<keyword evidence="3 7" id="KW-0228">DNA excision</keyword>
<evidence type="ECO:0000256" key="4">
    <source>
        <dbReference type="ARBA" id="ARBA00022881"/>
    </source>
</evidence>
<dbReference type="PROSITE" id="PS50165">
    <property type="entry name" value="UVRC"/>
    <property type="match status" value="1"/>
</dbReference>
<dbReference type="GO" id="GO:0009381">
    <property type="term" value="F:excinuclease ABC activity"/>
    <property type="evidence" value="ECO:0007669"/>
    <property type="project" value="UniProtKB-UniRule"/>
</dbReference>
<dbReference type="InterPro" id="IPR047296">
    <property type="entry name" value="GIY-YIG_UvrC_Cho"/>
</dbReference>
<dbReference type="EMBL" id="LN885086">
    <property type="protein sequence ID" value="CUQ66336.1"/>
    <property type="molecule type" value="Genomic_DNA"/>
</dbReference>
<name>A0A0S4KST3_9BACT</name>
<evidence type="ECO:0000259" key="9">
    <source>
        <dbReference type="PROSITE" id="PS50164"/>
    </source>
</evidence>
<comment type="subunit">
    <text evidence="7">Interacts with UvrB in an incision complex.</text>
</comment>
<evidence type="ECO:0000256" key="6">
    <source>
        <dbReference type="ARBA" id="ARBA00023236"/>
    </source>
</evidence>
<dbReference type="Gene3D" id="3.30.420.340">
    <property type="entry name" value="UvrC, RNAse H endonuclease domain"/>
    <property type="match status" value="1"/>
</dbReference>
<dbReference type="Gene3D" id="3.40.1440.10">
    <property type="entry name" value="GIY-YIG endonuclease"/>
    <property type="match status" value="1"/>
</dbReference>
<protein>
    <recommendedName>
        <fullName evidence="7">UvrABC system protein C</fullName>
        <shortName evidence="7">Protein UvrC</shortName>
    </recommendedName>
    <alternativeName>
        <fullName evidence="7">Excinuclease ABC subunit C</fullName>
    </alternativeName>
</protein>
<comment type="similarity">
    <text evidence="7">Belongs to the UvrC family.</text>
</comment>
<dbReference type="InterPro" id="IPR000305">
    <property type="entry name" value="GIY-YIG_endonuc"/>
</dbReference>
<dbReference type="HAMAP" id="MF_00203">
    <property type="entry name" value="UvrC"/>
    <property type="match status" value="1"/>
</dbReference>
<dbReference type="CDD" id="cd10434">
    <property type="entry name" value="GIY-YIG_UvrC_Cho"/>
    <property type="match status" value="1"/>
</dbReference>
<dbReference type="SMART" id="SM00465">
    <property type="entry name" value="GIYc"/>
    <property type="match status" value="1"/>
</dbReference>
<evidence type="ECO:0000313" key="12">
    <source>
        <dbReference type="Proteomes" id="UP000066284"/>
    </source>
</evidence>
<keyword evidence="4 7" id="KW-0267">Excision nuclease</keyword>
<dbReference type="InterPro" id="IPR050066">
    <property type="entry name" value="UvrABC_protein_C"/>
</dbReference>
<dbReference type="NCBIfam" id="TIGR00194">
    <property type="entry name" value="uvrC"/>
    <property type="match status" value="1"/>
</dbReference>
<dbReference type="GO" id="GO:0009432">
    <property type="term" value="P:SOS response"/>
    <property type="evidence" value="ECO:0007669"/>
    <property type="project" value="UniProtKB-UniRule"/>
</dbReference>
<keyword evidence="2 7" id="KW-0227">DNA damage</keyword>
<evidence type="ECO:0000259" key="8">
    <source>
        <dbReference type="PROSITE" id="PS50151"/>
    </source>
</evidence>
<dbReference type="Proteomes" id="UP000066284">
    <property type="component" value="Chromosome 1"/>
</dbReference>
<dbReference type="InterPro" id="IPR038476">
    <property type="entry name" value="UvrC_RNase_H_dom_sf"/>
</dbReference>
<dbReference type="GO" id="GO:0005737">
    <property type="term" value="C:cytoplasm"/>
    <property type="evidence" value="ECO:0007669"/>
    <property type="project" value="UniProtKB-SubCell"/>
</dbReference>
<dbReference type="PROSITE" id="PS50164">
    <property type="entry name" value="GIY_YIG"/>
    <property type="match status" value="1"/>
</dbReference>
<feature type="domain" description="GIY-YIG" evidence="9">
    <location>
        <begin position="15"/>
        <end position="94"/>
    </location>
</feature>
<feature type="domain" description="UVR" evidence="8">
    <location>
        <begin position="204"/>
        <end position="239"/>
    </location>
</feature>
<organism evidence="11 12">
    <name type="scientific">Candidatus Nitrospira inopinata</name>
    <dbReference type="NCBI Taxonomy" id="1715989"/>
    <lineage>
        <taxon>Bacteria</taxon>
        <taxon>Pseudomonadati</taxon>
        <taxon>Nitrospirota</taxon>
        <taxon>Nitrospiria</taxon>
        <taxon>Nitrospirales</taxon>
        <taxon>Nitrospiraceae</taxon>
        <taxon>Nitrospira</taxon>
    </lineage>
</organism>
<dbReference type="PANTHER" id="PTHR30562">
    <property type="entry name" value="UVRC/OXIDOREDUCTASE"/>
    <property type="match status" value="1"/>
</dbReference>
<dbReference type="GO" id="GO:0006289">
    <property type="term" value="P:nucleotide-excision repair"/>
    <property type="evidence" value="ECO:0007669"/>
    <property type="project" value="UniProtKB-UniRule"/>
</dbReference>
<dbReference type="InterPro" id="IPR036876">
    <property type="entry name" value="UVR_dom_sf"/>
</dbReference>
<dbReference type="Pfam" id="PF02151">
    <property type="entry name" value="UVR"/>
    <property type="match status" value="1"/>
</dbReference>
<dbReference type="NCBIfam" id="NF001824">
    <property type="entry name" value="PRK00558.1-5"/>
    <property type="match status" value="1"/>
</dbReference>
<accession>A0A0S4KST3</accession>
<gene>
    <name evidence="7 11" type="primary">uvrC</name>
    <name evidence="11" type="ORF">NITINOP_1361</name>
</gene>
<dbReference type="InterPro" id="IPR001162">
    <property type="entry name" value="UvrC_RNase_H_dom"/>
</dbReference>
<keyword evidence="5 7" id="KW-0234">DNA repair</keyword>
<dbReference type="SUPFAM" id="SSF46600">
    <property type="entry name" value="C-terminal UvrC-binding domain of UvrB"/>
    <property type="match status" value="1"/>
</dbReference>